<sequence>MEIQQLRYVLAAAEHRSFTNAATAVHVTQPTLSHAVAKLESELRLELFHRSARGVTPTPAGDIVVEHARRVVAELDDLVTSVSSVHGITAGHLRIVSSHSFTSPIGHVMAAFRRRYPDIKMTVLHPRSNAAVYTLVATGECELAFARIDRAPSGVHTVELGAESLAVLLPPGTDPHPNQAHLTPAQVCALPLILPSAGNPTRVALDQFFTTHGAHLSAVIENDDYDSTLELARCGVGACLTTLTAPRVPRGTRVKAIYPPHETKIGLVYQHGKLDPAAAAFLRLTLAEFNGH</sequence>
<dbReference type="GO" id="GO:0003677">
    <property type="term" value="F:DNA binding"/>
    <property type="evidence" value="ECO:0007669"/>
    <property type="project" value="UniProtKB-KW"/>
</dbReference>
<dbReference type="RefSeq" id="WP_085470792.1">
    <property type="nucleotide sequence ID" value="NZ_CP083975.1"/>
</dbReference>
<organism evidence="6 7">
    <name type="scientific">Rhodococcus rhodochrous</name>
    <dbReference type="NCBI Taxonomy" id="1829"/>
    <lineage>
        <taxon>Bacteria</taxon>
        <taxon>Bacillati</taxon>
        <taxon>Actinomycetota</taxon>
        <taxon>Actinomycetes</taxon>
        <taxon>Mycobacteriales</taxon>
        <taxon>Nocardiaceae</taxon>
        <taxon>Rhodococcus</taxon>
    </lineage>
</organism>
<keyword evidence="6" id="KW-0614">Plasmid</keyword>
<evidence type="ECO:0000256" key="3">
    <source>
        <dbReference type="ARBA" id="ARBA00023125"/>
    </source>
</evidence>
<dbReference type="Gene3D" id="3.40.190.290">
    <property type="match status" value="1"/>
</dbReference>
<dbReference type="InterPro" id="IPR050950">
    <property type="entry name" value="HTH-type_LysR_regulators"/>
</dbReference>
<evidence type="ECO:0000313" key="7">
    <source>
        <dbReference type="Proteomes" id="UP001162740"/>
    </source>
</evidence>
<dbReference type="PROSITE" id="PS50931">
    <property type="entry name" value="HTH_LYSR"/>
    <property type="match status" value="1"/>
</dbReference>
<dbReference type="InterPro" id="IPR005119">
    <property type="entry name" value="LysR_subst-bd"/>
</dbReference>
<dbReference type="InterPro" id="IPR036388">
    <property type="entry name" value="WH-like_DNA-bd_sf"/>
</dbReference>
<reference evidence="6 7" key="1">
    <citation type="journal article" date="2021" name="Front. Microbiol.">
        <title>Bacterial Transformation of Aromatic Monomers in Softwood Black Liquor.</title>
        <authorList>
            <person name="Navas L.E."/>
            <person name="Dexter G."/>
            <person name="Liu J."/>
            <person name="Levy-Booth D."/>
            <person name="Cho M."/>
            <person name="Jang S.K."/>
            <person name="Mansfield S.D."/>
            <person name="Renneckar S."/>
            <person name="Mohn W.W."/>
            <person name="Eltis L.D."/>
        </authorList>
    </citation>
    <scope>NUCLEOTIDE SEQUENCE [LARGE SCALE GENOMIC DNA]</scope>
    <source>
        <strain evidence="6 7">GD02</strain>
    </source>
</reference>
<evidence type="ECO:0000313" key="6">
    <source>
        <dbReference type="EMBL" id="UZF47862.1"/>
    </source>
</evidence>
<comment type="similarity">
    <text evidence="1">Belongs to the LysR transcriptional regulatory family.</text>
</comment>
<dbReference type="GO" id="GO:0005829">
    <property type="term" value="C:cytosol"/>
    <property type="evidence" value="ECO:0007669"/>
    <property type="project" value="TreeGrafter"/>
</dbReference>
<dbReference type="EMBL" id="CP083975">
    <property type="protein sequence ID" value="UZF47862.1"/>
    <property type="molecule type" value="Genomic_DNA"/>
</dbReference>
<dbReference type="AlphaFoldDB" id="A0AA46X2L9"/>
<name>A0AA46X2L9_RHORH</name>
<evidence type="ECO:0000256" key="1">
    <source>
        <dbReference type="ARBA" id="ARBA00009437"/>
    </source>
</evidence>
<geneLocation type="plasmid" evidence="6 7">
    <name>pGD02.2.1</name>
</geneLocation>
<dbReference type="SUPFAM" id="SSF46785">
    <property type="entry name" value="Winged helix' DNA-binding domain"/>
    <property type="match status" value="1"/>
</dbReference>
<dbReference type="InterPro" id="IPR036390">
    <property type="entry name" value="WH_DNA-bd_sf"/>
</dbReference>
<dbReference type="Pfam" id="PF03466">
    <property type="entry name" value="LysR_substrate"/>
    <property type="match status" value="1"/>
</dbReference>
<protein>
    <submittedName>
        <fullName evidence="6">LysR family transcriptional regulator</fullName>
    </submittedName>
</protein>
<feature type="domain" description="HTH lysR-type" evidence="5">
    <location>
        <begin position="1"/>
        <end position="58"/>
    </location>
</feature>
<accession>A0AA46X2L9</accession>
<dbReference type="PRINTS" id="PR00039">
    <property type="entry name" value="HTHLYSR"/>
</dbReference>
<dbReference type="Pfam" id="PF00126">
    <property type="entry name" value="HTH_1"/>
    <property type="match status" value="1"/>
</dbReference>
<evidence type="ECO:0000259" key="5">
    <source>
        <dbReference type="PROSITE" id="PS50931"/>
    </source>
</evidence>
<dbReference type="GO" id="GO:0003700">
    <property type="term" value="F:DNA-binding transcription factor activity"/>
    <property type="evidence" value="ECO:0007669"/>
    <property type="project" value="InterPro"/>
</dbReference>
<dbReference type="FunFam" id="1.10.10.10:FF:000001">
    <property type="entry name" value="LysR family transcriptional regulator"/>
    <property type="match status" value="1"/>
</dbReference>
<evidence type="ECO:0000256" key="2">
    <source>
        <dbReference type="ARBA" id="ARBA00023015"/>
    </source>
</evidence>
<dbReference type="Gene3D" id="1.10.10.10">
    <property type="entry name" value="Winged helix-like DNA-binding domain superfamily/Winged helix DNA-binding domain"/>
    <property type="match status" value="1"/>
</dbReference>
<dbReference type="SUPFAM" id="SSF53850">
    <property type="entry name" value="Periplasmic binding protein-like II"/>
    <property type="match status" value="1"/>
</dbReference>
<evidence type="ECO:0000256" key="4">
    <source>
        <dbReference type="ARBA" id="ARBA00023163"/>
    </source>
</evidence>
<dbReference type="CDD" id="cd05466">
    <property type="entry name" value="PBP2_LTTR_substrate"/>
    <property type="match status" value="1"/>
</dbReference>
<keyword evidence="4" id="KW-0804">Transcription</keyword>
<dbReference type="Proteomes" id="UP001162740">
    <property type="component" value="Plasmid pGD02.2.1"/>
</dbReference>
<dbReference type="InterPro" id="IPR000847">
    <property type="entry name" value="LysR_HTH_N"/>
</dbReference>
<keyword evidence="3" id="KW-0238">DNA-binding</keyword>
<dbReference type="PANTHER" id="PTHR30419">
    <property type="entry name" value="HTH-TYPE TRANSCRIPTIONAL REGULATOR YBHD"/>
    <property type="match status" value="1"/>
</dbReference>
<gene>
    <name evidence="6" type="ORF">KUM34_025920</name>
</gene>
<proteinExistence type="inferred from homology"/>
<keyword evidence="2" id="KW-0805">Transcription regulation</keyword>